<gene>
    <name evidence="1" type="ORF">SAMN05216188_107316</name>
</gene>
<name>A0A1H9L9J9_9PSEU</name>
<dbReference type="STRING" id="402600.SAMN05216188_107316"/>
<dbReference type="Proteomes" id="UP000199352">
    <property type="component" value="Unassembled WGS sequence"/>
</dbReference>
<reference evidence="2" key="1">
    <citation type="submission" date="2016-10" db="EMBL/GenBank/DDBJ databases">
        <authorList>
            <person name="Varghese N."/>
            <person name="Submissions S."/>
        </authorList>
    </citation>
    <scope>NUCLEOTIDE SEQUENCE [LARGE SCALE GENOMIC DNA]</scope>
    <source>
        <strain evidence="2">CGMCC 4.3525</strain>
    </source>
</reference>
<sequence length="72" mass="7910">MCLPFRDENPMIVYETQRALHRAAATFVLIVLVSLNPYLRPDVSAQPGAPIEVGVVAPPAPTSAPPFTWRPR</sequence>
<evidence type="ECO:0000313" key="1">
    <source>
        <dbReference type="EMBL" id="SER07899.1"/>
    </source>
</evidence>
<evidence type="ECO:0000313" key="2">
    <source>
        <dbReference type="Proteomes" id="UP000199352"/>
    </source>
</evidence>
<dbReference type="AlphaFoldDB" id="A0A1H9L9J9"/>
<dbReference type="EMBL" id="FOFR01000007">
    <property type="protein sequence ID" value="SER07899.1"/>
    <property type="molecule type" value="Genomic_DNA"/>
</dbReference>
<accession>A0A1H9L9J9</accession>
<proteinExistence type="predicted"/>
<protein>
    <submittedName>
        <fullName evidence="1">Uncharacterized protein</fullName>
    </submittedName>
</protein>
<organism evidence="1 2">
    <name type="scientific">Lentzea xinjiangensis</name>
    <dbReference type="NCBI Taxonomy" id="402600"/>
    <lineage>
        <taxon>Bacteria</taxon>
        <taxon>Bacillati</taxon>
        <taxon>Actinomycetota</taxon>
        <taxon>Actinomycetes</taxon>
        <taxon>Pseudonocardiales</taxon>
        <taxon>Pseudonocardiaceae</taxon>
        <taxon>Lentzea</taxon>
    </lineage>
</organism>
<keyword evidence="2" id="KW-1185">Reference proteome</keyword>